<dbReference type="PANTHER" id="PTHR45626">
    <property type="entry name" value="TRANSCRIPTION TERMINATION FACTOR 2-RELATED"/>
    <property type="match status" value="1"/>
</dbReference>
<dbReference type="CDD" id="cd16509">
    <property type="entry name" value="RING-HC_HLTF"/>
    <property type="match status" value="1"/>
</dbReference>
<dbReference type="CDD" id="cd18008">
    <property type="entry name" value="DEXDc_SHPRH-like"/>
    <property type="match status" value="1"/>
</dbReference>
<dbReference type="Gene3D" id="3.30.40.10">
    <property type="entry name" value="Zinc/RING finger domain, C3HC4 (zinc finger)"/>
    <property type="match status" value="1"/>
</dbReference>
<dbReference type="GO" id="GO:0016818">
    <property type="term" value="F:hydrolase activity, acting on acid anhydrides, in phosphorus-containing anhydrides"/>
    <property type="evidence" value="ECO:0007669"/>
    <property type="project" value="InterPro"/>
</dbReference>
<reference evidence="16 17" key="1">
    <citation type="journal article" date="2013" name="PLoS ONE">
        <title>Genomic and secretomic analyses reveal unique features of the lignocellulolytic enzyme system of Penicillium decumbens.</title>
        <authorList>
            <person name="Liu G."/>
            <person name="Zhang L."/>
            <person name="Wei X."/>
            <person name="Zou G."/>
            <person name="Qin Y."/>
            <person name="Ma L."/>
            <person name="Li J."/>
            <person name="Zheng H."/>
            <person name="Wang S."/>
            <person name="Wang C."/>
            <person name="Xun L."/>
            <person name="Zhao G.-P."/>
            <person name="Zhou Z."/>
            <person name="Qu Y."/>
        </authorList>
    </citation>
    <scope>NUCLEOTIDE SEQUENCE [LARGE SCALE GENOMIC DNA]</scope>
    <source>
        <strain evidence="17">114-2 / CGMCC 5302</strain>
    </source>
</reference>
<evidence type="ECO:0000313" key="17">
    <source>
        <dbReference type="Proteomes" id="UP000019376"/>
    </source>
</evidence>
<comment type="subcellular location">
    <subcellularLocation>
        <location evidence="1">Nucleus</location>
    </subcellularLocation>
</comment>
<feature type="domain" description="RING-type" evidence="13">
    <location>
        <begin position="691"/>
        <end position="729"/>
    </location>
</feature>
<dbReference type="GO" id="GO:0003676">
    <property type="term" value="F:nucleic acid binding"/>
    <property type="evidence" value="ECO:0007669"/>
    <property type="project" value="InterPro"/>
</dbReference>
<dbReference type="Gene3D" id="3.30.70.2330">
    <property type="match status" value="1"/>
</dbReference>
<dbReference type="InterPro" id="IPR014001">
    <property type="entry name" value="Helicase_ATP-bd"/>
</dbReference>
<evidence type="ECO:0000256" key="1">
    <source>
        <dbReference type="ARBA" id="ARBA00004123"/>
    </source>
</evidence>
<evidence type="ECO:0000256" key="2">
    <source>
        <dbReference type="ARBA" id="ARBA00007025"/>
    </source>
</evidence>
<keyword evidence="9" id="KW-0067">ATP-binding</keyword>
<dbReference type="OrthoDB" id="448448at2759"/>
<dbReference type="AlphaFoldDB" id="S7ZUJ9"/>
<evidence type="ECO:0000256" key="9">
    <source>
        <dbReference type="ARBA" id="ARBA00022840"/>
    </source>
</evidence>
<dbReference type="Pfam" id="PF00176">
    <property type="entry name" value="SNF2-rel_dom"/>
    <property type="match status" value="1"/>
</dbReference>
<keyword evidence="3" id="KW-0479">Metal-binding</keyword>
<organism evidence="16 17">
    <name type="scientific">Penicillium oxalicum (strain 114-2 / CGMCC 5302)</name>
    <name type="common">Penicillium decumbens</name>
    <dbReference type="NCBI Taxonomy" id="933388"/>
    <lineage>
        <taxon>Eukaryota</taxon>
        <taxon>Fungi</taxon>
        <taxon>Dikarya</taxon>
        <taxon>Ascomycota</taxon>
        <taxon>Pezizomycotina</taxon>
        <taxon>Eurotiomycetes</taxon>
        <taxon>Eurotiomycetidae</taxon>
        <taxon>Eurotiales</taxon>
        <taxon>Aspergillaceae</taxon>
        <taxon>Penicillium</taxon>
    </lineage>
</organism>
<evidence type="ECO:0000256" key="12">
    <source>
        <dbReference type="SAM" id="MobiDB-lite"/>
    </source>
</evidence>
<dbReference type="Pfam" id="PF13923">
    <property type="entry name" value="zf-C3HC4_2"/>
    <property type="match status" value="1"/>
</dbReference>
<feature type="domain" description="Helicase ATP-binding" evidence="14">
    <location>
        <begin position="366"/>
        <end position="539"/>
    </location>
</feature>
<dbReference type="GO" id="GO:0005634">
    <property type="term" value="C:nucleus"/>
    <property type="evidence" value="ECO:0007669"/>
    <property type="project" value="UniProtKB-SubCell"/>
</dbReference>
<dbReference type="InterPro" id="IPR014905">
    <property type="entry name" value="HIRAN"/>
</dbReference>
<dbReference type="SUPFAM" id="SSF57850">
    <property type="entry name" value="RING/U-box"/>
    <property type="match status" value="1"/>
</dbReference>
<dbReference type="SMART" id="SM00490">
    <property type="entry name" value="HELICc"/>
    <property type="match status" value="1"/>
</dbReference>
<keyword evidence="4" id="KW-0547">Nucleotide-binding</keyword>
<name>S7ZUJ9_PENO1</name>
<keyword evidence="8" id="KW-0862">Zinc</keyword>
<evidence type="ECO:0000256" key="7">
    <source>
        <dbReference type="ARBA" id="ARBA00022806"/>
    </source>
</evidence>
<dbReference type="Pfam" id="PF00271">
    <property type="entry name" value="Helicase_C"/>
    <property type="match status" value="1"/>
</dbReference>
<dbReference type="InterPro" id="IPR000330">
    <property type="entry name" value="SNF2_N"/>
</dbReference>
<evidence type="ECO:0000256" key="5">
    <source>
        <dbReference type="ARBA" id="ARBA00022771"/>
    </source>
</evidence>
<comment type="similarity">
    <text evidence="2">Belongs to the SNF2/RAD54 helicase family.</text>
</comment>
<dbReference type="PhylomeDB" id="S7ZUJ9"/>
<dbReference type="EMBL" id="KB644415">
    <property type="protein sequence ID" value="EPS34370.1"/>
    <property type="molecule type" value="Genomic_DNA"/>
</dbReference>
<dbReference type="PROSITE" id="PS51192">
    <property type="entry name" value="HELICASE_ATP_BIND_1"/>
    <property type="match status" value="1"/>
</dbReference>
<keyword evidence="7" id="KW-0347">Helicase</keyword>
<dbReference type="InterPro" id="IPR001650">
    <property type="entry name" value="Helicase_C-like"/>
</dbReference>
<dbReference type="Gene3D" id="3.40.50.300">
    <property type="entry name" value="P-loop containing nucleotide triphosphate hydrolases"/>
    <property type="match status" value="1"/>
</dbReference>
<gene>
    <name evidence="16" type="ORF">PDE_09334</name>
</gene>
<evidence type="ECO:0000313" key="16">
    <source>
        <dbReference type="EMBL" id="EPS34370.1"/>
    </source>
</evidence>
<dbReference type="SMART" id="SM00487">
    <property type="entry name" value="DEXDc"/>
    <property type="match status" value="1"/>
</dbReference>
<dbReference type="STRING" id="933388.S7ZUJ9"/>
<feature type="region of interest" description="Disordered" evidence="12">
    <location>
        <begin position="1"/>
        <end position="36"/>
    </location>
</feature>
<keyword evidence="17" id="KW-1185">Reference proteome</keyword>
<proteinExistence type="inferred from homology"/>
<dbReference type="GO" id="GO:0005524">
    <property type="term" value="F:ATP binding"/>
    <property type="evidence" value="ECO:0007669"/>
    <property type="project" value="UniProtKB-KW"/>
</dbReference>
<dbReference type="InterPro" id="IPR050628">
    <property type="entry name" value="SNF2_RAD54_helicase_TF"/>
</dbReference>
<evidence type="ECO:0000256" key="10">
    <source>
        <dbReference type="ARBA" id="ARBA00023242"/>
    </source>
</evidence>
<evidence type="ECO:0000256" key="4">
    <source>
        <dbReference type="ARBA" id="ARBA00022741"/>
    </source>
</evidence>
<dbReference type="PANTHER" id="PTHR45626:SF11">
    <property type="entry name" value="FAMILY HELICASE, PUTATIVE (AFU_ORTHOLOGUE AFUA_5G06590)-RELATED"/>
    <property type="match status" value="1"/>
</dbReference>
<dbReference type="CDD" id="cd18793">
    <property type="entry name" value="SF2_C_SNF"/>
    <property type="match status" value="1"/>
</dbReference>
<keyword evidence="6" id="KW-0378">Hydrolase</keyword>
<evidence type="ECO:0000256" key="11">
    <source>
        <dbReference type="PROSITE-ProRule" id="PRU00175"/>
    </source>
</evidence>
<dbReference type="InterPro" id="IPR017907">
    <property type="entry name" value="Znf_RING_CS"/>
</dbReference>
<dbReference type="GO" id="GO:0004386">
    <property type="term" value="F:helicase activity"/>
    <property type="evidence" value="ECO:0007669"/>
    <property type="project" value="UniProtKB-KW"/>
</dbReference>
<sequence length="933" mass="103839">MPRSSTKRKAETVKPDTNGHTLDDGPTPKASRTDEVNGLSVIAGQRFGQPAEYIDLESENYIPLTQVAGEDEDDAGAEDLVQSTQGTDESSESGSILYGKIDGKIVGVRFYRGVATLGEHVVLKREPNNQYDRNAIRVDNVMGAQIGHIPRGMAAKLAPYMDSHDLSVEGVLTGHKGQFECPVQLRLFGTNDPARREDLKQRMQNDKLPVKEFNQVQREQKEQEKQRAQKIKQSEKNARAMALGKAAQQWQLNDNAAFVNLSTPTGLAESQSIEQLLDEAISYNPRDISKVVESFGQKEADLEKMPMAPCPPSLSTELLPYQRQGLAWMISKESPSLPAPGSDAIVQLWKRDGSRFTNIATNYSTDKEPPLASGGILADDMGLGKTIQIISLIMANPSPRTPASSKTTLILAPVGVMSNWRNQIQDHTHSASAPKVLIYHGSGKKEKARLAEYDVVISSYGALAMEFEPNTKTPAKTGIFSLHWRRVVLDEGHTIRNPRSKGSLAATALRADSRWTLTGTPIINTLKDLYSQVRFLHLSGGMDDLSVFNSILIRPLANGEPEARLLLEALMGTICLRRRKDMNFINLRLPEMTSRVLRVKFHAHELEKYNAFQNEAKGALLEFKDKEGSYSTLLEVILRLRQVCNHWALCKKRIDKLMGDLEKWKVLPLTPENMKALQDMLQIQIESQEACAICLDNLENPVITACAHAFCRGCIEQVIERQHKCPLCRADIKDTTGLVSPAVEMGEDAETAVADPENPSSKIEALMKVLTAHGQAPGTKTVLFSQWTSFLDIIEPHLQQRGIEFVRIDGKMPSVKRDNSINAFTHNPKYTVLLASLSVCSVGLNLVAANQVILADSWWAPAIEDQAVDRVYRLGQKRETTVWRLVMENSIEERVLDIQERKRHLMLTAFRETGKKRAESTATRIADFETLLS</sequence>
<evidence type="ECO:0000259" key="15">
    <source>
        <dbReference type="PROSITE" id="PS51194"/>
    </source>
</evidence>
<dbReference type="HOGENOM" id="CLU_000315_2_5_1"/>
<dbReference type="Gene3D" id="3.40.50.10810">
    <property type="entry name" value="Tandem AAA-ATPase domain"/>
    <property type="match status" value="1"/>
</dbReference>
<evidence type="ECO:0000256" key="3">
    <source>
        <dbReference type="ARBA" id="ARBA00022723"/>
    </source>
</evidence>
<dbReference type="GO" id="GO:0006281">
    <property type="term" value="P:DNA repair"/>
    <property type="evidence" value="ECO:0007669"/>
    <property type="project" value="TreeGrafter"/>
</dbReference>
<dbReference type="InterPro" id="IPR013083">
    <property type="entry name" value="Znf_RING/FYVE/PHD"/>
</dbReference>
<evidence type="ECO:0000259" key="14">
    <source>
        <dbReference type="PROSITE" id="PS51192"/>
    </source>
</evidence>
<dbReference type="InterPro" id="IPR001841">
    <property type="entry name" value="Znf_RING"/>
</dbReference>
<dbReference type="GO" id="GO:0008094">
    <property type="term" value="F:ATP-dependent activity, acting on DNA"/>
    <property type="evidence" value="ECO:0007669"/>
    <property type="project" value="TreeGrafter"/>
</dbReference>
<dbReference type="InterPro" id="IPR049730">
    <property type="entry name" value="SNF2/RAD54-like_C"/>
</dbReference>
<dbReference type="Pfam" id="PF08797">
    <property type="entry name" value="HIRAN"/>
    <property type="match status" value="1"/>
</dbReference>
<dbReference type="SUPFAM" id="SSF52540">
    <property type="entry name" value="P-loop containing nucleoside triphosphate hydrolases"/>
    <property type="match status" value="2"/>
</dbReference>
<dbReference type="InterPro" id="IPR038718">
    <property type="entry name" value="SNF2-like_sf"/>
</dbReference>
<evidence type="ECO:0000256" key="8">
    <source>
        <dbReference type="ARBA" id="ARBA00022833"/>
    </source>
</evidence>
<dbReference type="PROSITE" id="PS51194">
    <property type="entry name" value="HELICASE_CTER"/>
    <property type="match status" value="1"/>
</dbReference>
<dbReference type="SMART" id="SM00910">
    <property type="entry name" value="HIRAN"/>
    <property type="match status" value="1"/>
</dbReference>
<dbReference type="eggNOG" id="KOG1001">
    <property type="taxonomic scope" value="Eukaryota"/>
</dbReference>
<evidence type="ECO:0000256" key="6">
    <source>
        <dbReference type="ARBA" id="ARBA00022801"/>
    </source>
</evidence>
<accession>S7ZUJ9</accession>
<dbReference type="SMART" id="SM00184">
    <property type="entry name" value="RING"/>
    <property type="match status" value="1"/>
</dbReference>
<protein>
    <submittedName>
        <fullName evidence="16">Uncharacterized protein</fullName>
    </submittedName>
</protein>
<dbReference type="Proteomes" id="UP000019376">
    <property type="component" value="Unassembled WGS sequence"/>
</dbReference>
<evidence type="ECO:0000259" key="13">
    <source>
        <dbReference type="PROSITE" id="PS50089"/>
    </source>
</evidence>
<dbReference type="PROSITE" id="PS00518">
    <property type="entry name" value="ZF_RING_1"/>
    <property type="match status" value="1"/>
</dbReference>
<keyword evidence="5 11" id="KW-0863">Zinc-finger</keyword>
<dbReference type="InterPro" id="IPR027417">
    <property type="entry name" value="P-loop_NTPase"/>
</dbReference>
<dbReference type="PROSITE" id="PS50089">
    <property type="entry name" value="ZF_RING_2"/>
    <property type="match status" value="1"/>
</dbReference>
<keyword evidence="10" id="KW-0539">Nucleus</keyword>
<dbReference type="GO" id="GO:0008270">
    <property type="term" value="F:zinc ion binding"/>
    <property type="evidence" value="ECO:0007669"/>
    <property type="project" value="UniProtKB-KW"/>
</dbReference>
<feature type="domain" description="Helicase C-terminal" evidence="15">
    <location>
        <begin position="762"/>
        <end position="929"/>
    </location>
</feature>